<dbReference type="InterPro" id="IPR052164">
    <property type="entry name" value="Anthracycline_SecMetBiosynth"/>
</dbReference>
<name>A0A845DNS9_9BACI</name>
<dbReference type="Proteomes" id="UP000460949">
    <property type="component" value="Unassembled WGS sequence"/>
</dbReference>
<dbReference type="InterPro" id="IPR041581">
    <property type="entry name" value="Glyoxalase_6"/>
</dbReference>
<dbReference type="Gene3D" id="3.10.180.10">
    <property type="entry name" value="2,3-Dihydroxybiphenyl 1,2-Dioxygenase, domain 1"/>
    <property type="match status" value="1"/>
</dbReference>
<feature type="domain" description="VOC" evidence="1">
    <location>
        <begin position="7"/>
        <end position="117"/>
    </location>
</feature>
<proteinExistence type="predicted"/>
<dbReference type="PROSITE" id="PS51819">
    <property type="entry name" value="VOC"/>
    <property type="match status" value="1"/>
</dbReference>
<dbReference type="Pfam" id="PF18029">
    <property type="entry name" value="Glyoxalase_6"/>
    <property type="match status" value="1"/>
</dbReference>
<dbReference type="EMBL" id="WMET01000001">
    <property type="protein sequence ID" value="MYL18589.1"/>
    <property type="molecule type" value="Genomic_DNA"/>
</dbReference>
<organism evidence="2 3">
    <name type="scientific">Halobacillus litoralis</name>
    <dbReference type="NCBI Taxonomy" id="45668"/>
    <lineage>
        <taxon>Bacteria</taxon>
        <taxon>Bacillati</taxon>
        <taxon>Bacillota</taxon>
        <taxon>Bacilli</taxon>
        <taxon>Bacillales</taxon>
        <taxon>Bacillaceae</taxon>
        <taxon>Halobacillus</taxon>
    </lineage>
</organism>
<reference evidence="2 3" key="1">
    <citation type="submission" date="2019-11" db="EMBL/GenBank/DDBJ databases">
        <title>Genome sequences of 17 halophilic strains isolated from different environments.</title>
        <authorList>
            <person name="Furrow R.E."/>
        </authorList>
    </citation>
    <scope>NUCLEOTIDE SEQUENCE [LARGE SCALE GENOMIC DNA]</scope>
    <source>
        <strain evidence="2 3">22511_23_Filter</strain>
    </source>
</reference>
<dbReference type="PANTHER" id="PTHR33993">
    <property type="entry name" value="GLYOXALASE-RELATED"/>
    <property type="match status" value="1"/>
</dbReference>
<sequence length="122" mass="13287">MTERKGKVVGFELSSQQPEKAATFYKDVFGWEVEEPSRGYAPISTGQENGVYGGISKGGADFPHGVRIQVEVSSIDETIAEAEQNGALVVKGKMEYDDFYLAYLVDPTGIGFGLIEVKERSS</sequence>
<protein>
    <recommendedName>
        <fullName evidence="1">VOC domain-containing protein</fullName>
    </recommendedName>
</protein>
<evidence type="ECO:0000313" key="3">
    <source>
        <dbReference type="Proteomes" id="UP000460949"/>
    </source>
</evidence>
<evidence type="ECO:0000313" key="2">
    <source>
        <dbReference type="EMBL" id="MYL18589.1"/>
    </source>
</evidence>
<dbReference type="InterPro" id="IPR029068">
    <property type="entry name" value="Glyas_Bleomycin-R_OHBP_Dase"/>
</dbReference>
<comment type="caution">
    <text evidence="2">The sequence shown here is derived from an EMBL/GenBank/DDBJ whole genome shotgun (WGS) entry which is preliminary data.</text>
</comment>
<dbReference type="InterPro" id="IPR037523">
    <property type="entry name" value="VOC_core"/>
</dbReference>
<dbReference type="SUPFAM" id="SSF54593">
    <property type="entry name" value="Glyoxalase/Bleomycin resistance protein/Dihydroxybiphenyl dioxygenase"/>
    <property type="match status" value="1"/>
</dbReference>
<dbReference type="RefSeq" id="WP_160835046.1">
    <property type="nucleotide sequence ID" value="NZ_WMET01000001.1"/>
</dbReference>
<evidence type="ECO:0000259" key="1">
    <source>
        <dbReference type="PROSITE" id="PS51819"/>
    </source>
</evidence>
<accession>A0A845DNS9</accession>
<gene>
    <name evidence="2" type="ORF">GLW04_01735</name>
</gene>
<dbReference type="AlphaFoldDB" id="A0A845DNS9"/>